<gene>
    <name evidence="2" type="ORF">WICPIJ_003378</name>
</gene>
<name>A0A9P8Q802_WICPI</name>
<reference evidence="2" key="2">
    <citation type="submission" date="2021-01" db="EMBL/GenBank/DDBJ databases">
        <authorList>
            <person name="Schikora-Tamarit M.A."/>
        </authorList>
    </citation>
    <scope>NUCLEOTIDE SEQUENCE</scope>
    <source>
        <strain evidence="2">CBS2887</strain>
    </source>
</reference>
<accession>A0A9P8Q802</accession>
<sequence length="77" mass="8242">MNKRMKYINNIGQKTGTSVNSVKVNNKDKVVATVERYQNLNSGNLLMNGLNSSVVSSSPASSDSLFNSCSRDGSNLG</sequence>
<dbReference type="Proteomes" id="UP000774326">
    <property type="component" value="Unassembled WGS sequence"/>
</dbReference>
<evidence type="ECO:0000256" key="1">
    <source>
        <dbReference type="SAM" id="MobiDB-lite"/>
    </source>
</evidence>
<protein>
    <submittedName>
        <fullName evidence="2">Uncharacterized protein</fullName>
    </submittedName>
</protein>
<dbReference type="EMBL" id="JAEUBG010001852">
    <property type="protein sequence ID" value="KAH3685631.1"/>
    <property type="molecule type" value="Genomic_DNA"/>
</dbReference>
<dbReference type="AlphaFoldDB" id="A0A9P8Q802"/>
<organism evidence="2 3">
    <name type="scientific">Wickerhamomyces pijperi</name>
    <name type="common">Yeast</name>
    <name type="synonym">Pichia pijperi</name>
    <dbReference type="NCBI Taxonomy" id="599730"/>
    <lineage>
        <taxon>Eukaryota</taxon>
        <taxon>Fungi</taxon>
        <taxon>Dikarya</taxon>
        <taxon>Ascomycota</taxon>
        <taxon>Saccharomycotina</taxon>
        <taxon>Saccharomycetes</taxon>
        <taxon>Phaffomycetales</taxon>
        <taxon>Wickerhamomycetaceae</taxon>
        <taxon>Wickerhamomyces</taxon>
    </lineage>
</organism>
<feature type="region of interest" description="Disordered" evidence="1">
    <location>
        <begin position="53"/>
        <end position="77"/>
    </location>
</feature>
<feature type="compositionally biased region" description="Low complexity" evidence="1">
    <location>
        <begin position="53"/>
        <end position="68"/>
    </location>
</feature>
<keyword evidence="3" id="KW-1185">Reference proteome</keyword>
<reference evidence="2" key="1">
    <citation type="journal article" date="2021" name="Open Biol.">
        <title>Shared evolutionary footprints suggest mitochondrial oxidative damage underlies multiple complex I losses in fungi.</title>
        <authorList>
            <person name="Schikora-Tamarit M.A."/>
            <person name="Marcet-Houben M."/>
            <person name="Nosek J."/>
            <person name="Gabaldon T."/>
        </authorList>
    </citation>
    <scope>NUCLEOTIDE SEQUENCE</scope>
    <source>
        <strain evidence="2">CBS2887</strain>
    </source>
</reference>
<comment type="caution">
    <text evidence="2">The sequence shown here is derived from an EMBL/GenBank/DDBJ whole genome shotgun (WGS) entry which is preliminary data.</text>
</comment>
<evidence type="ECO:0000313" key="2">
    <source>
        <dbReference type="EMBL" id="KAH3685631.1"/>
    </source>
</evidence>
<evidence type="ECO:0000313" key="3">
    <source>
        <dbReference type="Proteomes" id="UP000774326"/>
    </source>
</evidence>
<proteinExistence type="predicted"/>